<evidence type="ECO:0000256" key="1">
    <source>
        <dbReference type="SAM" id="Phobius"/>
    </source>
</evidence>
<protein>
    <recommendedName>
        <fullName evidence="2">Factor of DNA methylation 1-5/IDN2 domain-containing protein</fullName>
    </recommendedName>
</protein>
<dbReference type="GO" id="GO:0080188">
    <property type="term" value="P:gene silencing by siRNA-directed DNA methylation"/>
    <property type="evidence" value="ECO:0007669"/>
    <property type="project" value="InterPro"/>
</dbReference>
<keyword evidence="1" id="KW-0472">Membrane</keyword>
<evidence type="ECO:0000313" key="3">
    <source>
        <dbReference type="EMBL" id="GEU65823.1"/>
    </source>
</evidence>
<feature type="transmembrane region" description="Helical" evidence="1">
    <location>
        <begin position="256"/>
        <end position="277"/>
    </location>
</feature>
<feature type="domain" description="Factor of DNA methylation 1-5/IDN2" evidence="2">
    <location>
        <begin position="127"/>
        <end position="189"/>
    </location>
</feature>
<dbReference type="PANTHER" id="PTHR21596:SF65">
    <property type="entry name" value="PROTEIN INVOLVED IN DE NOVO 2-RELATED"/>
    <property type="match status" value="1"/>
</dbReference>
<dbReference type="EMBL" id="BKCJ010005273">
    <property type="protein sequence ID" value="GEU65823.1"/>
    <property type="molecule type" value="Genomic_DNA"/>
</dbReference>
<name>A0A6L2LVJ5_TANCI</name>
<dbReference type="InterPro" id="IPR045177">
    <property type="entry name" value="FDM1-5/IDN2"/>
</dbReference>
<dbReference type="Pfam" id="PF03469">
    <property type="entry name" value="XH"/>
    <property type="match status" value="1"/>
</dbReference>
<gene>
    <name evidence="3" type="ORF">Tci_037801</name>
</gene>
<evidence type="ECO:0000259" key="2">
    <source>
        <dbReference type="Pfam" id="PF03469"/>
    </source>
</evidence>
<keyword evidence="1" id="KW-1133">Transmembrane helix</keyword>
<sequence>MLVVVEEQLVPDMMVVGQLTGDMIADEPLVLHMSVVVEEVNIIVDQLVKAVGDTEMDWYSMEESSGALGCIVPNVGNNVSEIITLPADAALSENDFNLAKNYTTYTSHDAKEFKPERWLKDGFFQNVSPFKFTAFQRVIDENDERVKGLKKDYGEDVHRALAIPVTSELWNFAEGRKATLQGVTYLLKLCNGSLFDDDGSGGRILVGVWLSLRLVTIFLGLISFKLTRVNCTLTFVRFLGVAASRERCLQPWWDGYPLLVLCTILNRWIGFMLSALWRDKFVELTLLMGVAAMASLSSLMCVVPAISLHFNLKTAHGFAVSVAVSIAMLISLSVHIDYKGS</sequence>
<accession>A0A6L2LVJ5</accession>
<reference evidence="3" key="1">
    <citation type="journal article" date="2019" name="Sci. Rep.">
        <title>Draft genome of Tanacetum cinerariifolium, the natural source of mosquito coil.</title>
        <authorList>
            <person name="Yamashiro T."/>
            <person name="Shiraishi A."/>
            <person name="Satake H."/>
            <person name="Nakayama K."/>
        </authorList>
    </citation>
    <scope>NUCLEOTIDE SEQUENCE</scope>
</reference>
<feature type="transmembrane region" description="Helical" evidence="1">
    <location>
        <begin position="318"/>
        <end position="338"/>
    </location>
</feature>
<dbReference type="AlphaFoldDB" id="A0A6L2LVJ5"/>
<dbReference type="PANTHER" id="PTHR21596">
    <property type="entry name" value="RIBONUCLEASE P SUBUNIT P38"/>
    <property type="match status" value="1"/>
</dbReference>
<feature type="transmembrane region" description="Helical" evidence="1">
    <location>
        <begin position="284"/>
        <end position="306"/>
    </location>
</feature>
<keyword evidence="1" id="KW-0812">Transmembrane</keyword>
<comment type="caution">
    <text evidence="3">The sequence shown here is derived from an EMBL/GenBank/DDBJ whole genome shotgun (WGS) entry which is preliminary data.</text>
</comment>
<dbReference type="InterPro" id="IPR005379">
    <property type="entry name" value="FDM1-5/IDN2_XH"/>
</dbReference>
<organism evidence="3">
    <name type="scientific">Tanacetum cinerariifolium</name>
    <name type="common">Dalmatian daisy</name>
    <name type="synonym">Chrysanthemum cinerariifolium</name>
    <dbReference type="NCBI Taxonomy" id="118510"/>
    <lineage>
        <taxon>Eukaryota</taxon>
        <taxon>Viridiplantae</taxon>
        <taxon>Streptophyta</taxon>
        <taxon>Embryophyta</taxon>
        <taxon>Tracheophyta</taxon>
        <taxon>Spermatophyta</taxon>
        <taxon>Magnoliopsida</taxon>
        <taxon>eudicotyledons</taxon>
        <taxon>Gunneridae</taxon>
        <taxon>Pentapetalae</taxon>
        <taxon>asterids</taxon>
        <taxon>campanulids</taxon>
        <taxon>Asterales</taxon>
        <taxon>Asteraceae</taxon>
        <taxon>Asteroideae</taxon>
        <taxon>Anthemideae</taxon>
        <taxon>Anthemidinae</taxon>
        <taxon>Tanacetum</taxon>
    </lineage>
</organism>
<feature type="transmembrane region" description="Helical" evidence="1">
    <location>
        <begin position="204"/>
        <end position="224"/>
    </location>
</feature>
<proteinExistence type="predicted"/>